<dbReference type="InterPro" id="IPR019381">
    <property type="entry name" value="PACS1/2_C"/>
</dbReference>
<dbReference type="Pfam" id="PF10254">
    <property type="entry name" value="Pacs-1"/>
    <property type="match status" value="1"/>
</dbReference>
<proteinExistence type="predicted"/>
<gene>
    <name evidence="2" type="primary">Pacs1_1</name>
    <name evidence="2" type="ORF">HALALB_R16315</name>
</gene>
<comment type="caution">
    <text evidence="2">The sequence shown here is derived from an EMBL/GenBank/DDBJ whole genome shotgun (WGS) entry which is preliminary data.</text>
</comment>
<dbReference type="AlphaFoldDB" id="A0A7K7P0F3"/>
<dbReference type="PANTHER" id="PTHR13280">
    <property type="entry name" value="PHOSPHOFURIN ACIDIC CLUSTER SORTING PROTEIN"/>
    <property type="match status" value="1"/>
</dbReference>
<feature type="non-terminal residue" evidence="2">
    <location>
        <position position="1"/>
    </location>
</feature>
<dbReference type="GO" id="GO:0044325">
    <property type="term" value="F:transmembrane transporter binding"/>
    <property type="evidence" value="ECO:0007669"/>
    <property type="project" value="TreeGrafter"/>
</dbReference>
<reference evidence="2 3" key="1">
    <citation type="submission" date="2019-09" db="EMBL/GenBank/DDBJ databases">
        <title>Bird 10,000 Genomes (B10K) Project - Family phase.</title>
        <authorList>
            <person name="Zhang G."/>
        </authorList>
    </citation>
    <scope>NUCLEOTIDE SEQUENCE [LARGE SCALE GENOMIC DNA]</scope>
    <source>
        <strain evidence="2">OUT-0040</strain>
        <tissue evidence="2">Blood</tissue>
    </source>
</reference>
<organism evidence="2 3">
    <name type="scientific">Haliaeetus albicilla</name>
    <name type="common">White-tailed sea-eagle</name>
    <name type="synonym">Falco albicilla</name>
    <dbReference type="NCBI Taxonomy" id="8969"/>
    <lineage>
        <taxon>Eukaryota</taxon>
        <taxon>Metazoa</taxon>
        <taxon>Chordata</taxon>
        <taxon>Craniata</taxon>
        <taxon>Vertebrata</taxon>
        <taxon>Euteleostomi</taxon>
        <taxon>Archelosauria</taxon>
        <taxon>Archosauria</taxon>
        <taxon>Dinosauria</taxon>
        <taxon>Saurischia</taxon>
        <taxon>Theropoda</taxon>
        <taxon>Coelurosauria</taxon>
        <taxon>Aves</taxon>
        <taxon>Neognathae</taxon>
        <taxon>Neoaves</taxon>
        <taxon>Telluraves</taxon>
        <taxon>Accipitrimorphae</taxon>
        <taxon>Accipitriformes</taxon>
        <taxon>Accipitridae</taxon>
        <taxon>Accipitrinae</taxon>
        <taxon>Haliaeetus</taxon>
    </lineage>
</organism>
<dbReference type="Proteomes" id="UP000585422">
    <property type="component" value="Unassembled WGS sequence"/>
</dbReference>
<name>A0A7K7P0F3_HALAL</name>
<sequence length="131" mass="14267">LKVVAVGGAGYHSTLLRCFVRHLGAKSPEWLGYLRFLLVPLGTHPVAQYLGSVDGRYGAAFLDPPWRELFGRSEPPPTEPFNVVGRILSYVAGAGATHLLPVAEAMLTCKHKFPDEDSYQKFVPFVGVSLA</sequence>
<dbReference type="GO" id="GO:0072659">
    <property type="term" value="P:protein localization to plasma membrane"/>
    <property type="evidence" value="ECO:0007669"/>
    <property type="project" value="TreeGrafter"/>
</dbReference>
<feature type="non-terminal residue" evidence="2">
    <location>
        <position position="131"/>
    </location>
</feature>
<dbReference type="EMBL" id="VZSQ01000852">
    <property type="protein sequence ID" value="NWZ60801.1"/>
    <property type="molecule type" value="Genomic_DNA"/>
</dbReference>
<evidence type="ECO:0000259" key="1">
    <source>
        <dbReference type="Pfam" id="PF10254"/>
    </source>
</evidence>
<evidence type="ECO:0000313" key="2">
    <source>
        <dbReference type="EMBL" id="NWZ60801.1"/>
    </source>
</evidence>
<accession>A0A7K7P0F3</accession>
<dbReference type="PANTHER" id="PTHR13280:SF16">
    <property type="entry name" value="PHOSPHOFURIN ACIDIC CLUSTER SORTING PROTEIN 1"/>
    <property type="match status" value="1"/>
</dbReference>
<feature type="domain" description="Phosphofurin acidic cluster sorting protein 1/2 C-terminal" evidence="1">
    <location>
        <begin position="2"/>
        <end position="128"/>
    </location>
</feature>
<keyword evidence="3" id="KW-1185">Reference proteome</keyword>
<dbReference type="OrthoDB" id="28829at2759"/>
<evidence type="ECO:0000313" key="3">
    <source>
        <dbReference type="Proteomes" id="UP000585422"/>
    </source>
</evidence>
<protein>
    <submittedName>
        <fullName evidence="2">PACS1 protein</fullName>
    </submittedName>
</protein>